<comment type="caution">
    <text evidence="1">The sequence shown here is derived from an EMBL/GenBank/DDBJ whole genome shotgun (WGS) entry which is preliminary data.</text>
</comment>
<evidence type="ECO:0000313" key="1">
    <source>
        <dbReference type="EMBL" id="GBO09350.1"/>
    </source>
</evidence>
<gene>
    <name evidence="1" type="ORF">AVEN_55178_1</name>
</gene>
<sequence>MFTITVLFAVLFVCALP</sequence>
<dbReference type="EMBL" id="BGPR01034801">
    <property type="protein sequence ID" value="GBO09350.1"/>
    <property type="molecule type" value="Genomic_DNA"/>
</dbReference>
<dbReference type="AlphaFoldDB" id="A0A4Y2UCR0"/>
<organism evidence="1 2">
    <name type="scientific">Araneus ventricosus</name>
    <name type="common">Orbweaver spider</name>
    <name type="synonym">Epeira ventricosa</name>
    <dbReference type="NCBI Taxonomy" id="182803"/>
    <lineage>
        <taxon>Eukaryota</taxon>
        <taxon>Metazoa</taxon>
        <taxon>Ecdysozoa</taxon>
        <taxon>Arthropoda</taxon>
        <taxon>Chelicerata</taxon>
        <taxon>Arachnida</taxon>
        <taxon>Araneae</taxon>
        <taxon>Araneomorphae</taxon>
        <taxon>Entelegynae</taxon>
        <taxon>Araneoidea</taxon>
        <taxon>Araneidae</taxon>
        <taxon>Araneus</taxon>
    </lineage>
</organism>
<reference evidence="1 2" key="1">
    <citation type="journal article" date="2019" name="Sci. Rep.">
        <title>Orb-weaving spider Araneus ventricosus genome elucidates the spidroin gene catalogue.</title>
        <authorList>
            <person name="Kono N."/>
            <person name="Nakamura H."/>
            <person name="Ohtoshi R."/>
            <person name="Moran D.A.P."/>
            <person name="Shinohara A."/>
            <person name="Yoshida Y."/>
            <person name="Fujiwara M."/>
            <person name="Mori M."/>
            <person name="Tomita M."/>
            <person name="Arakawa K."/>
        </authorList>
    </citation>
    <scope>NUCLEOTIDE SEQUENCE [LARGE SCALE GENOMIC DNA]</scope>
</reference>
<protein>
    <submittedName>
        <fullName evidence="1">Uncharacterized protein</fullName>
    </submittedName>
</protein>
<keyword evidence="2" id="KW-1185">Reference proteome</keyword>
<dbReference type="Proteomes" id="UP000499080">
    <property type="component" value="Unassembled WGS sequence"/>
</dbReference>
<feature type="non-terminal residue" evidence="1">
    <location>
        <position position="17"/>
    </location>
</feature>
<name>A0A4Y2UCR0_ARAVE</name>
<proteinExistence type="predicted"/>
<evidence type="ECO:0000313" key="2">
    <source>
        <dbReference type="Proteomes" id="UP000499080"/>
    </source>
</evidence>
<accession>A0A4Y2UCR0</accession>